<evidence type="ECO:0000313" key="2">
    <source>
        <dbReference type="Proteomes" id="UP000005808"/>
    </source>
</evidence>
<organism evidence="1 2">
    <name type="scientific">Cupriavidus basilensis OR16</name>
    <dbReference type="NCBI Taxonomy" id="1127483"/>
    <lineage>
        <taxon>Bacteria</taxon>
        <taxon>Pseudomonadati</taxon>
        <taxon>Pseudomonadota</taxon>
        <taxon>Betaproteobacteria</taxon>
        <taxon>Burkholderiales</taxon>
        <taxon>Burkholderiaceae</taxon>
        <taxon>Cupriavidus</taxon>
    </lineage>
</organism>
<evidence type="ECO:0000313" key="1">
    <source>
        <dbReference type="EMBL" id="EHP38252.1"/>
    </source>
</evidence>
<dbReference type="EMBL" id="AHJE01000136">
    <property type="protein sequence ID" value="EHP38252.1"/>
    <property type="molecule type" value="Genomic_DNA"/>
</dbReference>
<proteinExistence type="predicted"/>
<comment type="caution">
    <text evidence="1">The sequence shown here is derived from an EMBL/GenBank/DDBJ whole genome shotgun (WGS) entry which is preliminary data.</text>
</comment>
<sequence length="86" mass="8925">MLEADAVDRIVQLDVDAEVVAVELELVAGAQAGVLIDVYRQRGNGAVEGQLEVLVLGWVSLVFDAGGGSHGGVSSAMQHDSAWFGC</sequence>
<dbReference type="Proteomes" id="UP000005808">
    <property type="component" value="Unassembled WGS sequence"/>
</dbReference>
<protein>
    <submittedName>
        <fullName evidence="1">Uncharacterized protein</fullName>
    </submittedName>
</protein>
<gene>
    <name evidence="1" type="ORF">OR16_38072</name>
</gene>
<accession>H1SGS7</accession>
<dbReference type="AlphaFoldDB" id="H1SGS7"/>
<name>H1SGS7_9BURK</name>
<reference evidence="1 2" key="1">
    <citation type="journal article" date="2012" name="J. Bacteriol.">
        <title>De Novo Genome Project of Cupriavidus basilensis OR16.</title>
        <authorList>
            <person name="Cserhati M."/>
            <person name="Kriszt B."/>
            <person name="Szoboszlay S."/>
            <person name="Toth A."/>
            <person name="Szabo I."/>
            <person name="Tancsics A."/>
            <person name="Nagy I."/>
            <person name="Horvath B."/>
            <person name="Nagy I."/>
            <person name="Kukolya J."/>
        </authorList>
    </citation>
    <scope>NUCLEOTIDE SEQUENCE [LARGE SCALE GENOMIC DNA]</scope>
    <source>
        <strain evidence="1 2">OR16</strain>
    </source>
</reference>